<dbReference type="Pfam" id="PF07729">
    <property type="entry name" value="FCD"/>
    <property type="match status" value="1"/>
</dbReference>
<dbReference type="PANTHER" id="PTHR43537:SF24">
    <property type="entry name" value="GLUCONATE OPERON TRANSCRIPTIONAL REPRESSOR"/>
    <property type="match status" value="1"/>
</dbReference>
<keyword evidence="1" id="KW-0805">Transcription regulation</keyword>
<dbReference type="PROSITE" id="PS50949">
    <property type="entry name" value="HTH_GNTR"/>
    <property type="match status" value="1"/>
</dbReference>
<comment type="caution">
    <text evidence="5">The sequence shown here is derived from an EMBL/GenBank/DDBJ whole genome shotgun (WGS) entry which is preliminary data.</text>
</comment>
<reference evidence="5 6" key="1">
    <citation type="submission" date="2015-05" db="EMBL/GenBank/DDBJ databases">
        <title>Draft genome sequence of the bacterium Gordonia jacobaea a new member of the Gordonia genus.</title>
        <authorList>
            <person name="Jimenez-Galisteo G."/>
            <person name="Dominguez A."/>
            <person name="Munoz E."/>
            <person name="Vinas M."/>
        </authorList>
    </citation>
    <scope>NUCLEOTIDE SEQUENCE [LARGE SCALE GENOMIC DNA]</scope>
    <source>
        <strain evidence="6">mv1</strain>
    </source>
</reference>
<evidence type="ECO:0000256" key="2">
    <source>
        <dbReference type="ARBA" id="ARBA00023125"/>
    </source>
</evidence>
<accession>A0ABR5IFI4</accession>
<proteinExistence type="predicted"/>
<dbReference type="PANTHER" id="PTHR43537">
    <property type="entry name" value="TRANSCRIPTIONAL REGULATOR, GNTR FAMILY"/>
    <property type="match status" value="1"/>
</dbReference>
<dbReference type="SMART" id="SM00895">
    <property type="entry name" value="FCD"/>
    <property type="match status" value="1"/>
</dbReference>
<gene>
    <name evidence="5" type="ORF">ABW18_03930</name>
</gene>
<dbReference type="EMBL" id="LDTZ01000014">
    <property type="protein sequence ID" value="KNA92476.1"/>
    <property type="molecule type" value="Genomic_DNA"/>
</dbReference>
<dbReference type="InterPro" id="IPR036390">
    <property type="entry name" value="WH_DNA-bd_sf"/>
</dbReference>
<organism evidence="5 6">
    <name type="scientific">Gordonia jacobaea</name>
    <dbReference type="NCBI Taxonomy" id="122202"/>
    <lineage>
        <taxon>Bacteria</taxon>
        <taxon>Bacillati</taxon>
        <taxon>Actinomycetota</taxon>
        <taxon>Actinomycetes</taxon>
        <taxon>Mycobacteriales</taxon>
        <taxon>Gordoniaceae</taxon>
        <taxon>Gordonia</taxon>
    </lineage>
</organism>
<dbReference type="SMART" id="SM00345">
    <property type="entry name" value="HTH_GNTR"/>
    <property type="match status" value="1"/>
</dbReference>
<dbReference type="InterPro" id="IPR036388">
    <property type="entry name" value="WH-like_DNA-bd_sf"/>
</dbReference>
<protein>
    <submittedName>
        <fullName evidence="5">GntR family transcriptional regulator</fullName>
    </submittedName>
</protein>
<dbReference type="InterPro" id="IPR011711">
    <property type="entry name" value="GntR_C"/>
</dbReference>
<dbReference type="InterPro" id="IPR000524">
    <property type="entry name" value="Tscrpt_reg_HTH_GntR"/>
</dbReference>
<dbReference type="Proteomes" id="UP000037247">
    <property type="component" value="Unassembled WGS sequence"/>
</dbReference>
<evidence type="ECO:0000256" key="1">
    <source>
        <dbReference type="ARBA" id="ARBA00023015"/>
    </source>
</evidence>
<dbReference type="CDD" id="cd07377">
    <property type="entry name" value="WHTH_GntR"/>
    <property type="match status" value="1"/>
</dbReference>
<dbReference type="Gene3D" id="1.20.120.530">
    <property type="entry name" value="GntR ligand-binding domain-like"/>
    <property type="match status" value="1"/>
</dbReference>
<dbReference type="RefSeq" id="WP_049698039.1">
    <property type="nucleotide sequence ID" value="NZ_JAQDQF010000002.1"/>
</dbReference>
<dbReference type="InterPro" id="IPR008920">
    <property type="entry name" value="TF_FadR/GntR_C"/>
</dbReference>
<dbReference type="Pfam" id="PF00392">
    <property type="entry name" value="GntR"/>
    <property type="match status" value="1"/>
</dbReference>
<sequence>MSADVPARTRRRRPRLSDEAAEHVRELIVSGQLEPGQFIRPETMAAELDISATPMREGLLTLQSEGLLRVEPRRGFMVSPLSANDIEDVFVGQSLLAGELAARATSRMSDDDLDALEKIQADLEHAADTADYDEVERLNHVFHRSIYSAAGSPKLSWMIKGSLNYAPRRFFASVDGWPQASAADHRAIIAGLRARDGEAARAAMVDHIRNAGHLLAAQR</sequence>
<dbReference type="SUPFAM" id="SSF48008">
    <property type="entry name" value="GntR ligand-binding domain-like"/>
    <property type="match status" value="1"/>
</dbReference>
<dbReference type="Gene3D" id="1.10.10.10">
    <property type="entry name" value="Winged helix-like DNA-binding domain superfamily/Winged helix DNA-binding domain"/>
    <property type="match status" value="1"/>
</dbReference>
<feature type="domain" description="HTH gntR-type" evidence="4">
    <location>
        <begin position="14"/>
        <end position="81"/>
    </location>
</feature>
<name>A0ABR5IFI4_9ACTN</name>
<keyword evidence="6" id="KW-1185">Reference proteome</keyword>
<evidence type="ECO:0000256" key="3">
    <source>
        <dbReference type="ARBA" id="ARBA00023163"/>
    </source>
</evidence>
<dbReference type="SUPFAM" id="SSF46785">
    <property type="entry name" value="Winged helix' DNA-binding domain"/>
    <property type="match status" value="1"/>
</dbReference>
<evidence type="ECO:0000313" key="5">
    <source>
        <dbReference type="EMBL" id="KNA92476.1"/>
    </source>
</evidence>
<evidence type="ECO:0000259" key="4">
    <source>
        <dbReference type="PROSITE" id="PS50949"/>
    </source>
</evidence>
<keyword evidence="3" id="KW-0804">Transcription</keyword>
<evidence type="ECO:0000313" key="6">
    <source>
        <dbReference type="Proteomes" id="UP000037247"/>
    </source>
</evidence>
<keyword evidence="2" id="KW-0238">DNA-binding</keyword>